<dbReference type="AlphaFoldDB" id="A0A9N8ZKP1"/>
<dbReference type="EMBL" id="CAJVPP010000629">
    <property type="protein sequence ID" value="CAG8499063.1"/>
    <property type="molecule type" value="Genomic_DNA"/>
</dbReference>
<organism evidence="1 2">
    <name type="scientific">Funneliformis mosseae</name>
    <name type="common">Endomycorrhizal fungus</name>
    <name type="synonym">Glomus mosseae</name>
    <dbReference type="NCBI Taxonomy" id="27381"/>
    <lineage>
        <taxon>Eukaryota</taxon>
        <taxon>Fungi</taxon>
        <taxon>Fungi incertae sedis</taxon>
        <taxon>Mucoromycota</taxon>
        <taxon>Glomeromycotina</taxon>
        <taxon>Glomeromycetes</taxon>
        <taxon>Glomerales</taxon>
        <taxon>Glomeraceae</taxon>
        <taxon>Funneliformis</taxon>
    </lineage>
</organism>
<evidence type="ECO:0000313" key="1">
    <source>
        <dbReference type="EMBL" id="CAG8499063.1"/>
    </source>
</evidence>
<comment type="caution">
    <text evidence="1">The sequence shown here is derived from an EMBL/GenBank/DDBJ whole genome shotgun (WGS) entry which is preliminary data.</text>
</comment>
<gene>
    <name evidence="1" type="ORF">FMOSSE_LOCUS3939</name>
</gene>
<name>A0A9N8ZKP1_FUNMO</name>
<reference evidence="1" key="1">
    <citation type="submission" date="2021-06" db="EMBL/GenBank/DDBJ databases">
        <authorList>
            <person name="Kallberg Y."/>
            <person name="Tangrot J."/>
            <person name="Rosling A."/>
        </authorList>
    </citation>
    <scope>NUCLEOTIDE SEQUENCE</scope>
    <source>
        <strain evidence="1">87-6 pot B 2015</strain>
    </source>
</reference>
<dbReference type="Proteomes" id="UP000789375">
    <property type="component" value="Unassembled WGS sequence"/>
</dbReference>
<sequence>MPKDKNTPEIKRTKASLTCIQKKEICLKSLQKPKPKNKELAKEYDLEYYLKHKESASASLEALDDICKNLQSILVGYSPDDIFNTNETGLYWK</sequence>
<evidence type="ECO:0000313" key="2">
    <source>
        <dbReference type="Proteomes" id="UP000789375"/>
    </source>
</evidence>
<keyword evidence="2" id="KW-1185">Reference proteome</keyword>
<protein>
    <submittedName>
        <fullName evidence="1">5818_t:CDS:1</fullName>
    </submittedName>
</protein>
<accession>A0A9N8ZKP1</accession>
<proteinExistence type="predicted"/>